<sequence length="138" mass="15281">MCMCIYYIHLQESPPISQLSCKSSLLALTSVGLKSRRMFTTCGGRKAEEEAAEHGAPMPDNLQLMAIISGGLSRDLLYVAGSEAAHLRAESSRAAAGLPPCFLEAEQRIIIWVETVGNRRQKQKKIKLRKSTNRICIY</sequence>
<keyword evidence="2" id="KW-1185">Reference proteome</keyword>
<reference evidence="2" key="1">
    <citation type="journal article" date="2023" name="Nat. Plants">
        <title>Single-cell RNA sequencing provides a high-resolution roadmap for understanding the multicellular compartmentation of specialized metabolism.</title>
        <authorList>
            <person name="Sun S."/>
            <person name="Shen X."/>
            <person name="Li Y."/>
            <person name="Li Y."/>
            <person name="Wang S."/>
            <person name="Li R."/>
            <person name="Zhang H."/>
            <person name="Shen G."/>
            <person name="Guo B."/>
            <person name="Wei J."/>
            <person name="Xu J."/>
            <person name="St-Pierre B."/>
            <person name="Chen S."/>
            <person name="Sun C."/>
        </authorList>
    </citation>
    <scope>NUCLEOTIDE SEQUENCE [LARGE SCALE GENOMIC DNA]</scope>
</reference>
<accession>A0ACC0AR91</accession>
<proteinExistence type="predicted"/>
<dbReference type="EMBL" id="CM044705">
    <property type="protein sequence ID" value="KAI5662780.1"/>
    <property type="molecule type" value="Genomic_DNA"/>
</dbReference>
<comment type="caution">
    <text evidence="1">The sequence shown here is derived from an EMBL/GenBank/DDBJ whole genome shotgun (WGS) entry which is preliminary data.</text>
</comment>
<gene>
    <name evidence="1" type="ORF">M9H77_22103</name>
</gene>
<evidence type="ECO:0000313" key="1">
    <source>
        <dbReference type="EMBL" id="KAI5662780.1"/>
    </source>
</evidence>
<dbReference type="Proteomes" id="UP001060085">
    <property type="component" value="Linkage Group LG05"/>
</dbReference>
<organism evidence="1 2">
    <name type="scientific">Catharanthus roseus</name>
    <name type="common">Madagascar periwinkle</name>
    <name type="synonym">Vinca rosea</name>
    <dbReference type="NCBI Taxonomy" id="4058"/>
    <lineage>
        <taxon>Eukaryota</taxon>
        <taxon>Viridiplantae</taxon>
        <taxon>Streptophyta</taxon>
        <taxon>Embryophyta</taxon>
        <taxon>Tracheophyta</taxon>
        <taxon>Spermatophyta</taxon>
        <taxon>Magnoliopsida</taxon>
        <taxon>eudicotyledons</taxon>
        <taxon>Gunneridae</taxon>
        <taxon>Pentapetalae</taxon>
        <taxon>asterids</taxon>
        <taxon>lamiids</taxon>
        <taxon>Gentianales</taxon>
        <taxon>Apocynaceae</taxon>
        <taxon>Rauvolfioideae</taxon>
        <taxon>Vinceae</taxon>
        <taxon>Catharanthinae</taxon>
        <taxon>Catharanthus</taxon>
    </lineage>
</organism>
<evidence type="ECO:0000313" key="2">
    <source>
        <dbReference type="Proteomes" id="UP001060085"/>
    </source>
</evidence>
<protein>
    <submittedName>
        <fullName evidence="1">Uncharacterized protein</fullName>
    </submittedName>
</protein>
<name>A0ACC0AR91_CATRO</name>